<proteinExistence type="predicted"/>
<feature type="transmembrane region" description="Helical" evidence="1">
    <location>
        <begin position="144"/>
        <end position="166"/>
    </location>
</feature>
<organism evidence="2 3">
    <name type="scientific">Georhizobium profundi</name>
    <dbReference type="NCBI Taxonomy" id="2341112"/>
    <lineage>
        <taxon>Bacteria</taxon>
        <taxon>Pseudomonadati</taxon>
        <taxon>Pseudomonadota</taxon>
        <taxon>Alphaproteobacteria</taxon>
        <taxon>Hyphomicrobiales</taxon>
        <taxon>Rhizobiaceae</taxon>
        <taxon>Georhizobium</taxon>
    </lineage>
</organism>
<evidence type="ECO:0000313" key="2">
    <source>
        <dbReference type="EMBL" id="AZN73369.1"/>
    </source>
</evidence>
<dbReference type="KEGG" id="abaw:D5400_20605"/>
<evidence type="ECO:0000256" key="1">
    <source>
        <dbReference type="SAM" id="Phobius"/>
    </source>
</evidence>
<accession>A0A3Q8XTL6</accession>
<feature type="transmembrane region" description="Helical" evidence="1">
    <location>
        <begin position="198"/>
        <end position="215"/>
    </location>
</feature>
<dbReference type="RefSeq" id="WP_126012223.1">
    <property type="nucleotide sequence ID" value="NZ_CP032509.1"/>
</dbReference>
<evidence type="ECO:0000313" key="3">
    <source>
        <dbReference type="Proteomes" id="UP000268192"/>
    </source>
</evidence>
<gene>
    <name evidence="2" type="ORF">D5400_20605</name>
</gene>
<dbReference type="AlphaFoldDB" id="A0A3Q8XTL6"/>
<keyword evidence="1" id="KW-0812">Transmembrane</keyword>
<dbReference type="EMBL" id="CP032509">
    <property type="protein sequence ID" value="AZN73369.1"/>
    <property type="molecule type" value="Genomic_DNA"/>
</dbReference>
<dbReference type="Proteomes" id="UP000268192">
    <property type="component" value="Chromosome"/>
</dbReference>
<dbReference type="OrthoDB" id="269771at2"/>
<name>A0A3Q8XTL6_9HYPH</name>
<feature type="transmembrane region" description="Helical" evidence="1">
    <location>
        <begin position="119"/>
        <end position="137"/>
    </location>
</feature>
<feature type="transmembrane region" description="Helical" evidence="1">
    <location>
        <begin position="77"/>
        <end position="99"/>
    </location>
</feature>
<sequence length="228" mass="25074">MKTISSRANPQPIHMLFFAIFAVLLCLLLLALTAPTDFVETLVREGGLVETLSAAGYLVVIASLVRETTAKFLRQHWYFLIIPMAMCLRELDFHNLWTTTSITRLDFYLSSIVPAHEKLAAILMIAIIAFSGCVMFARHWKSFWNGLVIGNPVAIAIGLAGLAVVASKTLDGLPRKLAEIGIGSNVDFAVTANAVEEILELGIPLFLMAAVFAYYPTPRVRTQHRDIG</sequence>
<feature type="transmembrane region" description="Helical" evidence="1">
    <location>
        <begin position="47"/>
        <end position="65"/>
    </location>
</feature>
<keyword evidence="1" id="KW-0472">Membrane</keyword>
<keyword evidence="1" id="KW-1133">Transmembrane helix</keyword>
<reference evidence="2 3" key="1">
    <citation type="submission" date="2018-09" db="EMBL/GenBank/DDBJ databases">
        <title>Marinorhizobium profundi gen. nov., sp. nov., isolated from a deep-sea sediment sample from the New Britain Trench and proposal of Marinorhizobiaceae fam. nov. in the order Rhizobiales of the class Alphaproteobacteria.</title>
        <authorList>
            <person name="Cao J."/>
        </authorList>
    </citation>
    <scope>NUCLEOTIDE SEQUENCE [LARGE SCALE GENOMIC DNA]</scope>
    <source>
        <strain evidence="2 3">WS11</strain>
    </source>
</reference>
<keyword evidence="3" id="KW-1185">Reference proteome</keyword>
<protein>
    <submittedName>
        <fullName evidence="2">Uncharacterized protein</fullName>
    </submittedName>
</protein>